<evidence type="ECO:0000256" key="6">
    <source>
        <dbReference type="ARBA" id="ARBA00023040"/>
    </source>
</evidence>
<feature type="transmembrane region" description="Helical" evidence="10">
    <location>
        <begin position="213"/>
        <end position="237"/>
    </location>
</feature>
<feature type="transmembrane region" description="Helical" evidence="10">
    <location>
        <begin position="88"/>
        <end position="111"/>
    </location>
</feature>
<feature type="transmembrane region" description="Helical" evidence="10">
    <location>
        <begin position="117"/>
        <end position="142"/>
    </location>
</feature>
<keyword evidence="9" id="KW-0807">Transducer</keyword>
<evidence type="ECO:0000256" key="4">
    <source>
        <dbReference type="ARBA" id="ARBA00022692"/>
    </source>
</evidence>
<dbReference type="Pfam" id="PF00001">
    <property type="entry name" value="7tm_1"/>
    <property type="match status" value="1"/>
</dbReference>
<feature type="transmembrane region" description="Helical" evidence="10">
    <location>
        <begin position="163"/>
        <end position="185"/>
    </location>
</feature>
<feature type="domain" description="G-protein coupled receptors family 1 profile" evidence="11">
    <location>
        <begin position="65"/>
        <end position="346"/>
    </location>
</feature>
<proteinExistence type="inferred from homology"/>
<organism evidence="12 13">
    <name type="scientific">Rhynchophorus ferrugineus</name>
    <name type="common">Red palm weevil</name>
    <name type="synonym">Curculio ferrugineus</name>
    <dbReference type="NCBI Taxonomy" id="354439"/>
    <lineage>
        <taxon>Eukaryota</taxon>
        <taxon>Metazoa</taxon>
        <taxon>Ecdysozoa</taxon>
        <taxon>Arthropoda</taxon>
        <taxon>Hexapoda</taxon>
        <taxon>Insecta</taxon>
        <taxon>Pterygota</taxon>
        <taxon>Neoptera</taxon>
        <taxon>Endopterygota</taxon>
        <taxon>Coleoptera</taxon>
        <taxon>Polyphaga</taxon>
        <taxon>Cucujiformia</taxon>
        <taxon>Curculionidae</taxon>
        <taxon>Dryophthorinae</taxon>
        <taxon>Rhynchophorus</taxon>
    </lineage>
</organism>
<dbReference type="GO" id="GO:0005886">
    <property type="term" value="C:plasma membrane"/>
    <property type="evidence" value="ECO:0007669"/>
    <property type="project" value="UniProtKB-SubCell"/>
</dbReference>
<dbReference type="Gene3D" id="1.20.1070.10">
    <property type="entry name" value="Rhodopsin 7-helix transmembrane proteins"/>
    <property type="match status" value="1"/>
</dbReference>
<dbReference type="OrthoDB" id="9894375at2759"/>
<keyword evidence="5 10" id="KW-1133">Transmembrane helix</keyword>
<comment type="similarity">
    <text evidence="2">Belongs to the G-protein coupled receptor 1 family.</text>
</comment>
<feature type="transmembrane region" description="Helical" evidence="10">
    <location>
        <begin position="46"/>
        <end position="76"/>
    </location>
</feature>
<feature type="transmembrane region" description="Helical" evidence="10">
    <location>
        <begin position="276"/>
        <end position="301"/>
    </location>
</feature>
<keyword evidence="3" id="KW-1003">Cell membrane</keyword>
<dbReference type="PRINTS" id="PR00237">
    <property type="entry name" value="GPCRRHODOPSN"/>
</dbReference>
<dbReference type="EMBL" id="JAACXV010000218">
    <property type="protein sequence ID" value="KAF7281852.1"/>
    <property type="molecule type" value="Genomic_DNA"/>
</dbReference>
<dbReference type="AlphaFoldDB" id="A0A834IIX8"/>
<accession>A0A834IIX8</accession>
<evidence type="ECO:0000313" key="13">
    <source>
        <dbReference type="Proteomes" id="UP000625711"/>
    </source>
</evidence>
<keyword evidence="6" id="KW-0297">G-protein coupled receptor</keyword>
<evidence type="ECO:0000256" key="3">
    <source>
        <dbReference type="ARBA" id="ARBA00022475"/>
    </source>
</evidence>
<evidence type="ECO:0000256" key="9">
    <source>
        <dbReference type="ARBA" id="ARBA00023224"/>
    </source>
</evidence>
<dbReference type="CDD" id="cd00637">
    <property type="entry name" value="7tm_classA_rhodopsin-like"/>
    <property type="match status" value="1"/>
</dbReference>
<evidence type="ECO:0000313" key="12">
    <source>
        <dbReference type="EMBL" id="KAF7281852.1"/>
    </source>
</evidence>
<dbReference type="PROSITE" id="PS50262">
    <property type="entry name" value="G_PROTEIN_RECEP_F1_2"/>
    <property type="match status" value="1"/>
</dbReference>
<dbReference type="InterPro" id="IPR050569">
    <property type="entry name" value="TAAR"/>
</dbReference>
<evidence type="ECO:0000256" key="7">
    <source>
        <dbReference type="ARBA" id="ARBA00023136"/>
    </source>
</evidence>
<evidence type="ECO:0000259" key="11">
    <source>
        <dbReference type="PROSITE" id="PS50262"/>
    </source>
</evidence>
<evidence type="ECO:0000256" key="2">
    <source>
        <dbReference type="ARBA" id="ARBA00010663"/>
    </source>
</evidence>
<name>A0A834IIX8_RHYFE</name>
<keyword evidence="8" id="KW-0675">Receptor</keyword>
<comment type="subcellular location">
    <subcellularLocation>
        <location evidence="1">Cell membrane</location>
        <topology evidence="1">Multi-pass membrane protein</topology>
    </subcellularLocation>
</comment>
<dbReference type="InterPro" id="IPR000276">
    <property type="entry name" value="GPCR_Rhodpsn"/>
</dbReference>
<dbReference type="Proteomes" id="UP000625711">
    <property type="component" value="Unassembled WGS sequence"/>
</dbReference>
<protein>
    <recommendedName>
        <fullName evidence="11">G-protein coupled receptors family 1 profile domain-containing protein</fullName>
    </recommendedName>
</protein>
<reference evidence="12" key="1">
    <citation type="submission" date="2020-08" db="EMBL/GenBank/DDBJ databases">
        <title>Genome sequencing and assembly of the red palm weevil Rhynchophorus ferrugineus.</title>
        <authorList>
            <person name="Dias G.B."/>
            <person name="Bergman C.M."/>
            <person name="Manee M."/>
        </authorList>
    </citation>
    <scope>NUCLEOTIDE SEQUENCE</scope>
    <source>
        <strain evidence="12">AA-2017</strain>
        <tissue evidence="12">Whole larva</tissue>
    </source>
</reference>
<dbReference type="PANTHER" id="PTHR24249">
    <property type="entry name" value="HISTAMINE RECEPTOR-RELATED G-PROTEIN COUPLED RECEPTOR"/>
    <property type="match status" value="1"/>
</dbReference>
<dbReference type="InterPro" id="IPR017452">
    <property type="entry name" value="GPCR_Rhodpsn_7TM"/>
</dbReference>
<keyword evidence="7 10" id="KW-0472">Membrane</keyword>
<gene>
    <name evidence="12" type="ORF">GWI33_004181</name>
</gene>
<evidence type="ECO:0000256" key="5">
    <source>
        <dbReference type="ARBA" id="ARBA00022989"/>
    </source>
</evidence>
<evidence type="ECO:0000256" key="8">
    <source>
        <dbReference type="ARBA" id="ARBA00023170"/>
    </source>
</evidence>
<sequence length="421" mass="46890">METMLTGTFTTEVVPSDVPVLSNGTTNETLFIYCGGNATETPEEYYVSYVVIPILLISCLVSMLVNVIVIASACWIRCSMTPNLKISLSLAAADACSSSLYGLLIFIDVYVPIQMGVFLNVVEILRLSGIVITVVHLMALAVNHYIGILKPLHYNSIVTSKKVAAVIWLLWICPTVTIICMCLGFDNDNSLLNSFIYNLDDVPSFMQTFDFRITFSSLFFVPILIMVVCYTHILVVVKQQQSRWNNLSRIGSTRIKGKPSQKISRERKQLEGNVRAIYTTLLILGSCFIGWAPALLFYTLACTAGCYIEGEELVAVNCNHKTLIMIVRLLDNILVILKMLANPVIYSIRMKEIRDGTQRMFQAICGLFCRSRHNGLDASGYYYRTRLHNSSASQSTIQVRMASAKNGNATGIAKEIENTFL</sequence>
<comment type="caution">
    <text evidence="12">The sequence shown here is derived from an EMBL/GenBank/DDBJ whole genome shotgun (WGS) entry which is preliminary data.</text>
</comment>
<keyword evidence="4 10" id="KW-0812">Transmembrane</keyword>
<evidence type="ECO:0000256" key="1">
    <source>
        <dbReference type="ARBA" id="ARBA00004651"/>
    </source>
</evidence>
<dbReference type="GO" id="GO:0004930">
    <property type="term" value="F:G protein-coupled receptor activity"/>
    <property type="evidence" value="ECO:0007669"/>
    <property type="project" value="UniProtKB-KW"/>
</dbReference>
<dbReference type="PANTHER" id="PTHR24249:SF418">
    <property type="entry name" value="G-PROTEIN COUPLED RECEPTORS FAMILY 1 PROFILE DOMAIN-CONTAINING PROTEIN"/>
    <property type="match status" value="1"/>
</dbReference>
<keyword evidence="13" id="KW-1185">Reference proteome</keyword>
<dbReference type="SUPFAM" id="SSF81321">
    <property type="entry name" value="Family A G protein-coupled receptor-like"/>
    <property type="match status" value="1"/>
</dbReference>
<evidence type="ECO:0000256" key="10">
    <source>
        <dbReference type="SAM" id="Phobius"/>
    </source>
</evidence>
<feature type="transmembrane region" description="Helical" evidence="10">
    <location>
        <begin position="321"/>
        <end position="341"/>
    </location>
</feature>